<accession>A0ABR3Q9V3</accession>
<gene>
    <name evidence="2" type="ORF">Q8F55_002396</name>
</gene>
<sequence length="150" mass="15074">MSRPPPHAPVAPGAAFAMSPDAAVSLAAEELWAHLRPTLGPMTAAQEQQGRDALIRRAVQDVAGGIVGAGPGPGLGAPLHPPRQPSTPGTDAWRAEGHILQQALAVAVWRALRASAGRDVAAAGDAGGLMRLRAARATARAGLLASGGGR</sequence>
<dbReference type="EMBL" id="JBBXJM010000002">
    <property type="protein sequence ID" value="KAL1411440.1"/>
    <property type="molecule type" value="Genomic_DNA"/>
</dbReference>
<comment type="caution">
    <text evidence="2">The sequence shown here is derived from an EMBL/GenBank/DDBJ whole genome shotgun (WGS) entry which is preliminary data.</text>
</comment>
<evidence type="ECO:0000256" key="1">
    <source>
        <dbReference type="SAM" id="MobiDB-lite"/>
    </source>
</evidence>
<reference evidence="2 3" key="1">
    <citation type="submission" date="2023-08" db="EMBL/GenBank/DDBJ databases">
        <title>Annotated Genome Sequence of Vanrija albida AlHP1.</title>
        <authorList>
            <person name="Herzog R."/>
        </authorList>
    </citation>
    <scope>NUCLEOTIDE SEQUENCE [LARGE SCALE GENOMIC DNA]</scope>
    <source>
        <strain evidence="2 3">AlHP1</strain>
    </source>
</reference>
<dbReference type="Proteomes" id="UP001565368">
    <property type="component" value="Unassembled WGS sequence"/>
</dbReference>
<dbReference type="GeneID" id="95983439"/>
<organism evidence="2 3">
    <name type="scientific">Vanrija albida</name>
    <dbReference type="NCBI Taxonomy" id="181172"/>
    <lineage>
        <taxon>Eukaryota</taxon>
        <taxon>Fungi</taxon>
        <taxon>Dikarya</taxon>
        <taxon>Basidiomycota</taxon>
        <taxon>Agaricomycotina</taxon>
        <taxon>Tremellomycetes</taxon>
        <taxon>Trichosporonales</taxon>
        <taxon>Trichosporonaceae</taxon>
        <taxon>Vanrija</taxon>
    </lineage>
</organism>
<protein>
    <submittedName>
        <fullName evidence="2">Uncharacterized protein</fullName>
    </submittedName>
</protein>
<feature type="region of interest" description="Disordered" evidence="1">
    <location>
        <begin position="66"/>
        <end position="92"/>
    </location>
</feature>
<evidence type="ECO:0000313" key="3">
    <source>
        <dbReference type="Proteomes" id="UP001565368"/>
    </source>
</evidence>
<feature type="compositionally biased region" description="Gly residues" evidence="1">
    <location>
        <begin position="66"/>
        <end position="75"/>
    </location>
</feature>
<dbReference type="RefSeq" id="XP_069211384.1">
    <property type="nucleotide sequence ID" value="XM_069350998.1"/>
</dbReference>
<keyword evidence="3" id="KW-1185">Reference proteome</keyword>
<proteinExistence type="predicted"/>
<evidence type="ECO:0000313" key="2">
    <source>
        <dbReference type="EMBL" id="KAL1411440.1"/>
    </source>
</evidence>
<name>A0ABR3Q9V3_9TREE</name>